<sequence>MGRWEPGTRERLQDAALELFEHGYDNTTAAQIAERAGTSKSTFFRHFTDKREVLFAGTGEITDRAVAAIAALPPGITAFDMVDEVLRAIIQVFDPAKRAWYGRRQAVVDHNPELRERDLLKRQSQNEAITTALREKGLDGLDLDLVVALIGLASHATYTRWIEASDSQDVAALAADVLAELRTTTTALNPGAATAWPTSPEAGTRPRASP</sequence>
<dbReference type="InterPro" id="IPR001647">
    <property type="entry name" value="HTH_TetR"/>
</dbReference>
<dbReference type="EMBL" id="BMML01000030">
    <property type="protein sequence ID" value="GGN39226.1"/>
    <property type="molecule type" value="Genomic_DNA"/>
</dbReference>
<keyword evidence="3" id="KW-0804">Transcription</keyword>
<dbReference type="InterPro" id="IPR050109">
    <property type="entry name" value="HTH-type_TetR-like_transc_reg"/>
</dbReference>
<feature type="domain" description="HTH tetR-type" evidence="6">
    <location>
        <begin position="6"/>
        <end position="65"/>
    </location>
</feature>
<dbReference type="AlphaFoldDB" id="A0A918CWC9"/>
<evidence type="ECO:0000313" key="8">
    <source>
        <dbReference type="Proteomes" id="UP000653411"/>
    </source>
</evidence>
<protein>
    <submittedName>
        <fullName evidence="7">TetR family transcriptional regulator</fullName>
    </submittedName>
</protein>
<evidence type="ECO:0000259" key="6">
    <source>
        <dbReference type="PROSITE" id="PS50977"/>
    </source>
</evidence>
<comment type="caution">
    <text evidence="7">The sequence shown here is derived from an EMBL/GenBank/DDBJ whole genome shotgun (WGS) entry which is preliminary data.</text>
</comment>
<proteinExistence type="predicted"/>
<evidence type="ECO:0000256" key="3">
    <source>
        <dbReference type="ARBA" id="ARBA00023163"/>
    </source>
</evidence>
<reference evidence="7" key="2">
    <citation type="submission" date="2020-09" db="EMBL/GenBank/DDBJ databases">
        <authorList>
            <person name="Sun Q."/>
            <person name="Zhou Y."/>
        </authorList>
    </citation>
    <scope>NUCLEOTIDE SEQUENCE</scope>
    <source>
        <strain evidence="7">CGMCC 4.7110</strain>
    </source>
</reference>
<organism evidence="7 8">
    <name type="scientific">Streptomyces fuscichromogenes</name>
    <dbReference type="NCBI Taxonomy" id="1324013"/>
    <lineage>
        <taxon>Bacteria</taxon>
        <taxon>Bacillati</taxon>
        <taxon>Actinomycetota</taxon>
        <taxon>Actinomycetes</taxon>
        <taxon>Kitasatosporales</taxon>
        <taxon>Streptomycetaceae</taxon>
        <taxon>Streptomyces</taxon>
    </lineage>
</organism>
<feature type="DNA-binding region" description="H-T-H motif" evidence="4">
    <location>
        <begin position="28"/>
        <end position="47"/>
    </location>
</feature>
<feature type="region of interest" description="Disordered" evidence="5">
    <location>
        <begin position="189"/>
        <end position="210"/>
    </location>
</feature>
<keyword evidence="8" id="KW-1185">Reference proteome</keyword>
<name>A0A918CWC9_9ACTN</name>
<evidence type="ECO:0000313" key="7">
    <source>
        <dbReference type="EMBL" id="GGN39226.1"/>
    </source>
</evidence>
<dbReference type="InterPro" id="IPR009057">
    <property type="entry name" value="Homeodomain-like_sf"/>
</dbReference>
<gene>
    <name evidence="7" type="ORF">GCM10011578_085490</name>
</gene>
<dbReference type="SUPFAM" id="SSF46689">
    <property type="entry name" value="Homeodomain-like"/>
    <property type="match status" value="1"/>
</dbReference>
<dbReference type="GO" id="GO:0000976">
    <property type="term" value="F:transcription cis-regulatory region binding"/>
    <property type="evidence" value="ECO:0007669"/>
    <property type="project" value="TreeGrafter"/>
</dbReference>
<evidence type="ECO:0000256" key="1">
    <source>
        <dbReference type="ARBA" id="ARBA00023015"/>
    </source>
</evidence>
<dbReference type="Proteomes" id="UP000653411">
    <property type="component" value="Unassembled WGS sequence"/>
</dbReference>
<keyword evidence="2 4" id="KW-0238">DNA-binding</keyword>
<accession>A0A918CWC9</accession>
<dbReference type="Gene3D" id="1.10.357.10">
    <property type="entry name" value="Tetracycline Repressor, domain 2"/>
    <property type="match status" value="1"/>
</dbReference>
<dbReference type="GO" id="GO:0003700">
    <property type="term" value="F:DNA-binding transcription factor activity"/>
    <property type="evidence" value="ECO:0007669"/>
    <property type="project" value="TreeGrafter"/>
</dbReference>
<evidence type="ECO:0000256" key="2">
    <source>
        <dbReference type="ARBA" id="ARBA00023125"/>
    </source>
</evidence>
<dbReference type="Pfam" id="PF00440">
    <property type="entry name" value="TetR_N"/>
    <property type="match status" value="1"/>
</dbReference>
<reference evidence="7" key="1">
    <citation type="journal article" date="2014" name="Int. J. Syst. Evol. Microbiol.">
        <title>Complete genome sequence of Corynebacterium casei LMG S-19264T (=DSM 44701T), isolated from a smear-ripened cheese.</title>
        <authorList>
            <consortium name="US DOE Joint Genome Institute (JGI-PGF)"/>
            <person name="Walter F."/>
            <person name="Albersmeier A."/>
            <person name="Kalinowski J."/>
            <person name="Ruckert C."/>
        </authorList>
    </citation>
    <scope>NUCLEOTIDE SEQUENCE</scope>
    <source>
        <strain evidence="7">CGMCC 4.7110</strain>
    </source>
</reference>
<dbReference type="PROSITE" id="PS50977">
    <property type="entry name" value="HTH_TETR_2"/>
    <property type="match status" value="1"/>
</dbReference>
<keyword evidence="1" id="KW-0805">Transcription regulation</keyword>
<dbReference type="PANTHER" id="PTHR30055:SF238">
    <property type="entry name" value="MYCOFACTOCIN BIOSYNTHESIS TRANSCRIPTIONAL REGULATOR MFTR-RELATED"/>
    <property type="match status" value="1"/>
</dbReference>
<dbReference type="RefSeq" id="WP_189268346.1">
    <property type="nucleotide sequence ID" value="NZ_BMML01000030.1"/>
</dbReference>
<evidence type="ECO:0000256" key="4">
    <source>
        <dbReference type="PROSITE-ProRule" id="PRU00335"/>
    </source>
</evidence>
<dbReference type="PANTHER" id="PTHR30055">
    <property type="entry name" value="HTH-TYPE TRANSCRIPTIONAL REGULATOR RUTR"/>
    <property type="match status" value="1"/>
</dbReference>
<evidence type="ECO:0000256" key="5">
    <source>
        <dbReference type="SAM" id="MobiDB-lite"/>
    </source>
</evidence>